<evidence type="ECO:0000256" key="16">
    <source>
        <dbReference type="ARBA" id="ARBA00074394"/>
    </source>
</evidence>
<evidence type="ECO:0000256" key="13">
    <source>
        <dbReference type="ARBA" id="ARBA00023221"/>
    </source>
</evidence>
<comment type="catalytic activity">
    <reaction evidence="14">
        <text>4,4-dimethyl-5alpha-cholesta-8,24-dien-3beta-ol + NADP(+) = 4,4-dimethyl-5alpha-cholesta-8,14,24-trien-3beta-ol + NADPH + H(+)</text>
        <dbReference type="Rhea" id="RHEA:18561"/>
        <dbReference type="ChEBI" id="CHEBI:15378"/>
        <dbReference type="ChEBI" id="CHEBI:17813"/>
        <dbReference type="ChEBI" id="CHEBI:18364"/>
        <dbReference type="ChEBI" id="CHEBI:57783"/>
        <dbReference type="ChEBI" id="CHEBI:58349"/>
        <dbReference type="EC" id="1.3.1.70"/>
    </reaction>
    <physiologicalReaction direction="right-to-left" evidence="14">
        <dbReference type="Rhea" id="RHEA:18563"/>
    </physiologicalReaction>
</comment>
<protein>
    <recommendedName>
        <fullName evidence="16">Delta(14)-sterol reductase ERG24</fullName>
    </recommendedName>
    <alternativeName>
        <fullName evidence="18">C-14 sterol reductase ERG24</fullName>
    </alternativeName>
    <alternativeName>
        <fullName evidence="17">Sterol C14-reductase ERG24</fullName>
    </alternativeName>
</protein>
<evidence type="ECO:0000256" key="17">
    <source>
        <dbReference type="ARBA" id="ARBA00077841"/>
    </source>
</evidence>
<reference evidence="20 21" key="1">
    <citation type="journal article" date="2021" name="Sci. Rep.">
        <title>Genome sequencing of the multicellular alga Astrephomene provides insights into convergent evolution of germ-soma differentiation.</title>
        <authorList>
            <person name="Yamashita S."/>
            <person name="Yamamoto K."/>
            <person name="Matsuzaki R."/>
            <person name="Suzuki S."/>
            <person name="Yamaguchi H."/>
            <person name="Hirooka S."/>
            <person name="Minakuchi Y."/>
            <person name="Miyagishima S."/>
            <person name="Kawachi M."/>
            <person name="Toyoda A."/>
            <person name="Nozaki H."/>
        </authorList>
    </citation>
    <scope>NUCLEOTIDE SEQUENCE [LARGE SCALE GENOMIC DNA]</scope>
    <source>
        <strain evidence="20 21">NIES-4017</strain>
    </source>
</reference>
<sequence>MAGSANREKQHFEFFGPHGPAILMLALPAVVYGLVIGCNKESCLQLWPEFRLPSPPSGLRLYTHEAFLAFLGWFFGLVALHLLLPGQNVQGVLLSNGKRLTYKLNAFRLLVLTYGAALYFGFYTRQLDLGWLYDNFAPLLTASLLFSSALSVYLYVSSFKKGALLGSIGNTGYPAYDFFMGRELNPRLLWGTFDLKEFCELYPGIIGWALLNLGMAHKQLSTHGSLSNSMLLVNAFQLYYVADAVWNERSVLTTMDITSDGFGFMLAFGDLTWVPFTFVTTARYLVDHPQHLSLAGVLLVLAVNALGYYIFRGANGQKDLFRSNPNDPRVAHLRTLKTERGTSLIVSGWWGTARHINYFGDWIMGLAWCMPAGLTGLSAVVPYFYCIYFASLLIHRERRDEHACRVKYGKDWDKYCALVRYRIVPYVY</sequence>
<comment type="similarity">
    <text evidence="2">Belongs to the ERG4/ERG24 family.</text>
</comment>
<organism evidence="20 21">
    <name type="scientific">Astrephomene gubernaculifera</name>
    <dbReference type="NCBI Taxonomy" id="47775"/>
    <lineage>
        <taxon>Eukaryota</taxon>
        <taxon>Viridiplantae</taxon>
        <taxon>Chlorophyta</taxon>
        <taxon>core chlorophytes</taxon>
        <taxon>Chlorophyceae</taxon>
        <taxon>CS clade</taxon>
        <taxon>Chlamydomonadales</taxon>
        <taxon>Astrephomenaceae</taxon>
        <taxon>Astrephomene</taxon>
    </lineage>
</organism>
<keyword evidence="10" id="KW-0443">Lipid metabolism</keyword>
<feature type="transmembrane region" description="Helical" evidence="19">
    <location>
        <begin position="105"/>
        <end position="124"/>
    </location>
</feature>
<keyword evidence="12" id="KW-1207">Sterol metabolism</keyword>
<dbReference type="GO" id="GO:0050613">
    <property type="term" value="F:Delta14-sterol reductase activity"/>
    <property type="evidence" value="ECO:0007669"/>
    <property type="project" value="UniProtKB-EC"/>
</dbReference>
<evidence type="ECO:0000256" key="15">
    <source>
        <dbReference type="ARBA" id="ARBA00060638"/>
    </source>
</evidence>
<keyword evidence="13" id="KW-0753">Steroid metabolism</keyword>
<feature type="transmembrane region" description="Helical" evidence="19">
    <location>
        <begin position="362"/>
        <end position="390"/>
    </location>
</feature>
<evidence type="ECO:0000313" key="21">
    <source>
        <dbReference type="Proteomes" id="UP001054857"/>
    </source>
</evidence>
<keyword evidence="8" id="KW-0560">Oxidoreductase</keyword>
<comment type="subcellular location">
    <subcellularLocation>
        <location evidence="1">Membrane</location>
        <topology evidence="1">Multi-pass membrane protein</topology>
    </subcellularLocation>
</comment>
<keyword evidence="6" id="KW-0752">Steroid biosynthesis</keyword>
<feature type="transmembrane region" description="Helical" evidence="19">
    <location>
        <begin position="136"/>
        <end position="156"/>
    </location>
</feature>
<feature type="transmembrane region" description="Helical" evidence="19">
    <location>
        <begin position="262"/>
        <end position="285"/>
    </location>
</feature>
<evidence type="ECO:0000256" key="11">
    <source>
        <dbReference type="ARBA" id="ARBA00023136"/>
    </source>
</evidence>
<feature type="transmembrane region" description="Helical" evidence="19">
    <location>
        <begin position="21"/>
        <end position="47"/>
    </location>
</feature>
<keyword evidence="4 19" id="KW-0812">Transmembrane</keyword>
<dbReference type="GO" id="GO:0046165">
    <property type="term" value="P:alcohol biosynthetic process"/>
    <property type="evidence" value="ECO:0007669"/>
    <property type="project" value="UniProtKB-ARBA"/>
</dbReference>
<evidence type="ECO:0000256" key="9">
    <source>
        <dbReference type="ARBA" id="ARBA00023011"/>
    </source>
</evidence>
<feature type="transmembrane region" description="Helical" evidence="19">
    <location>
        <begin position="67"/>
        <end position="84"/>
    </location>
</feature>
<proteinExistence type="inferred from homology"/>
<accession>A0AAD3E0C2</accession>
<dbReference type="Gene3D" id="1.20.120.1630">
    <property type="match status" value="1"/>
</dbReference>
<dbReference type="GO" id="GO:0005789">
    <property type="term" value="C:endoplasmic reticulum membrane"/>
    <property type="evidence" value="ECO:0007669"/>
    <property type="project" value="TreeGrafter"/>
</dbReference>
<evidence type="ECO:0000256" key="10">
    <source>
        <dbReference type="ARBA" id="ARBA00023098"/>
    </source>
</evidence>
<dbReference type="AlphaFoldDB" id="A0AAD3E0C2"/>
<comment type="pathway">
    <text evidence="15">Steroid biosynthesis; zymosterol biosynthesis; zymosterol from lanosterol: step 2/6.</text>
</comment>
<dbReference type="PANTHER" id="PTHR21257:SF52">
    <property type="entry name" value="DELTA(14)-STEROL REDUCTASE TM7SF2"/>
    <property type="match status" value="1"/>
</dbReference>
<dbReference type="FunFam" id="1.20.120.1630:FF:000009">
    <property type="entry name" value="C-14 sterol reductase"/>
    <property type="match status" value="1"/>
</dbReference>
<keyword evidence="5" id="KW-0521">NADP</keyword>
<dbReference type="InterPro" id="IPR018083">
    <property type="entry name" value="Sterol_reductase_CS"/>
</dbReference>
<evidence type="ECO:0000256" key="4">
    <source>
        <dbReference type="ARBA" id="ARBA00022692"/>
    </source>
</evidence>
<feature type="transmembrane region" description="Helical" evidence="19">
    <location>
        <begin position="292"/>
        <end position="311"/>
    </location>
</feature>
<comment type="caution">
    <text evidence="20">The sequence shown here is derived from an EMBL/GenBank/DDBJ whole genome shotgun (WGS) entry which is preliminary data.</text>
</comment>
<name>A0AAD3E0C2_9CHLO</name>
<evidence type="ECO:0000256" key="7">
    <source>
        <dbReference type="ARBA" id="ARBA00022989"/>
    </source>
</evidence>
<dbReference type="PROSITE" id="PS01018">
    <property type="entry name" value="STEROL_REDUCT_2"/>
    <property type="match status" value="1"/>
</dbReference>
<keyword evidence="3" id="KW-0444">Lipid biosynthesis</keyword>
<evidence type="ECO:0000256" key="19">
    <source>
        <dbReference type="SAM" id="Phobius"/>
    </source>
</evidence>
<evidence type="ECO:0000256" key="1">
    <source>
        <dbReference type="ARBA" id="ARBA00004141"/>
    </source>
</evidence>
<dbReference type="Pfam" id="PF01222">
    <property type="entry name" value="ERG4_ERG24"/>
    <property type="match status" value="1"/>
</dbReference>
<evidence type="ECO:0000256" key="3">
    <source>
        <dbReference type="ARBA" id="ARBA00022516"/>
    </source>
</evidence>
<evidence type="ECO:0000256" key="8">
    <source>
        <dbReference type="ARBA" id="ARBA00023002"/>
    </source>
</evidence>
<dbReference type="PANTHER" id="PTHR21257">
    <property type="entry name" value="DELTA(14)-STEROL REDUCTASE"/>
    <property type="match status" value="1"/>
</dbReference>
<evidence type="ECO:0000256" key="12">
    <source>
        <dbReference type="ARBA" id="ARBA00023166"/>
    </source>
</evidence>
<evidence type="ECO:0000256" key="18">
    <source>
        <dbReference type="ARBA" id="ARBA00083315"/>
    </source>
</evidence>
<keyword evidence="9" id="KW-0756">Sterol biosynthesis</keyword>
<evidence type="ECO:0000256" key="14">
    <source>
        <dbReference type="ARBA" id="ARBA00052254"/>
    </source>
</evidence>
<evidence type="ECO:0000256" key="2">
    <source>
        <dbReference type="ARBA" id="ARBA00005402"/>
    </source>
</evidence>
<evidence type="ECO:0000256" key="6">
    <source>
        <dbReference type="ARBA" id="ARBA00022955"/>
    </source>
</evidence>
<evidence type="ECO:0000313" key="20">
    <source>
        <dbReference type="EMBL" id="GFR49051.1"/>
    </source>
</evidence>
<keyword evidence="21" id="KW-1185">Reference proteome</keyword>
<dbReference type="EMBL" id="BMAR01000027">
    <property type="protein sequence ID" value="GFR49051.1"/>
    <property type="molecule type" value="Genomic_DNA"/>
</dbReference>
<dbReference type="Proteomes" id="UP001054857">
    <property type="component" value="Unassembled WGS sequence"/>
</dbReference>
<keyword evidence="11 19" id="KW-0472">Membrane</keyword>
<keyword evidence="7 19" id="KW-1133">Transmembrane helix</keyword>
<dbReference type="GO" id="GO:0016129">
    <property type="term" value="P:phytosteroid biosynthetic process"/>
    <property type="evidence" value="ECO:0007669"/>
    <property type="project" value="UniProtKB-ARBA"/>
</dbReference>
<dbReference type="GO" id="GO:1902652">
    <property type="term" value="P:secondary alcohol metabolic process"/>
    <property type="evidence" value="ECO:0007669"/>
    <property type="project" value="UniProtKB-ARBA"/>
</dbReference>
<gene>
    <name evidence="20" type="ORF">Agub_g11077</name>
</gene>
<dbReference type="InterPro" id="IPR001171">
    <property type="entry name" value="ERG24_DHCR-like"/>
</dbReference>
<evidence type="ECO:0000256" key="5">
    <source>
        <dbReference type="ARBA" id="ARBA00022857"/>
    </source>
</evidence>
<dbReference type="GO" id="GO:0016126">
    <property type="term" value="P:sterol biosynthetic process"/>
    <property type="evidence" value="ECO:0007669"/>
    <property type="project" value="UniProtKB-KW"/>
</dbReference>